<evidence type="ECO:0000313" key="2">
    <source>
        <dbReference type="EMBL" id="SHK12746.1"/>
    </source>
</evidence>
<keyword evidence="3" id="KW-1185">Reference proteome</keyword>
<name>A0A1M6PY08_HALPU</name>
<evidence type="ECO:0000256" key="1">
    <source>
        <dbReference type="SAM" id="MobiDB-lite"/>
    </source>
</evidence>
<dbReference type="EMBL" id="FRAN01000001">
    <property type="protein sequence ID" value="SHK12746.1"/>
    <property type="molecule type" value="Genomic_DNA"/>
</dbReference>
<accession>A0A1M6PY08</accession>
<dbReference type="Proteomes" id="UP000184203">
    <property type="component" value="Unassembled WGS sequence"/>
</dbReference>
<dbReference type="AlphaFoldDB" id="A0A1M6PY08"/>
<feature type="region of interest" description="Disordered" evidence="1">
    <location>
        <begin position="143"/>
        <end position="190"/>
    </location>
</feature>
<reference evidence="3" key="1">
    <citation type="submission" date="2016-11" db="EMBL/GenBank/DDBJ databases">
        <authorList>
            <person name="Varghese N."/>
            <person name="Submissions S."/>
        </authorList>
    </citation>
    <scope>NUCLEOTIDE SEQUENCE [LARGE SCALE GENOMIC DNA]</scope>
    <source>
        <strain evidence="3">DX253</strain>
    </source>
</reference>
<evidence type="ECO:0000313" key="3">
    <source>
        <dbReference type="Proteomes" id="UP000184203"/>
    </source>
</evidence>
<protein>
    <submittedName>
        <fullName evidence="2">Uncharacterized protein</fullName>
    </submittedName>
</protein>
<sequence>MIPSSKAPLRSLRPIVFERTEVTAKRFSKAPVTLAVAVRDIRALRTSRTDSSPHSRPRKRERTAPFSPPCDRTVRSRRCRSHSSFLRNLASHTLPQPIRYTHSVHFAHPSHAASTAPRSITDLAAVPARATVVRFLSIDSSQCPPEERCRPTMPTTMTPMKATRRRSAGSSNRTMPSVAVPTAPMPVQTA</sequence>
<gene>
    <name evidence="2" type="ORF">SAMN05444342_0674</name>
</gene>
<proteinExistence type="predicted"/>
<organism evidence="2 3">
    <name type="scientific">Haladaptatus paucihalophilus DX253</name>
    <dbReference type="NCBI Taxonomy" id="797209"/>
    <lineage>
        <taxon>Archaea</taxon>
        <taxon>Methanobacteriati</taxon>
        <taxon>Methanobacteriota</taxon>
        <taxon>Stenosarchaea group</taxon>
        <taxon>Halobacteria</taxon>
        <taxon>Halobacteriales</taxon>
        <taxon>Haladaptataceae</taxon>
        <taxon>Haladaptatus</taxon>
    </lineage>
</organism>
<feature type="region of interest" description="Disordered" evidence="1">
    <location>
        <begin position="45"/>
        <end position="74"/>
    </location>
</feature>
<feature type="compositionally biased region" description="Low complexity" evidence="1">
    <location>
        <begin position="151"/>
        <end position="161"/>
    </location>
</feature>